<evidence type="ECO:0000259" key="6">
    <source>
        <dbReference type="Pfam" id="PF04598"/>
    </source>
</evidence>
<gene>
    <name evidence="7" type="ORF">P7K49_026711</name>
</gene>
<dbReference type="PANTHER" id="PTHR16399">
    <property type="entry name" value="GASDERMIN"/>
    <property type="match status" value="1"/>
</dbReference>
<dbReference type="PANTHER" id="PTHR16399:SF21">
    <property type="entry name" value="GASDERMIN-C"/>
    <property type="match status" value="1"/>
</dbReference>
<comment type="subcellular location">
    <subcellularLocation>
        <location evidence="2">Cytoplasm</location>
        <location evidence="2">Cytosol</location>
    </subcellularLocation>
    <subcellularLocation>
        <location evidence="1">Endomembrane system</location>
    </subcellularLocation>
</comment>
<keyword evidence="8" id="KW-1185">Reference proteome</keyword>
<feature type="non-terminal residue" evidence="7">
    <location>
        <position position="134"/>
    </location>
</feature>
<evidence type="ECO:0000256" key="3">
    <source>
        <dbReference type="ARBA" id="ARBA00009279"/>
    </source>
</evidence>
<protein>
    <recommendedName>
        <fullName evidence="6">Gasdermin pore forming domain-containing protein</fullName>
    </recommendedName>
</protein>
<dbReference type="InterPro" id="IPR040460">
    <property type="entry name" value="Gasdermin_pore"/>
</dbReference>
<comment type="similarity">
    <text evidence="3">Belongs to the gasdermin family.</text>
</comment>
<evidence type="ECO:0000256" key="2">
    <source>
        <dbReference type="ARBA" id="ARBA00004514"/>
    </source>
</evidence>
<dbReference type="EMBL" id="JASSZA010000013">
    <property type="protein sequence ID" value="KAK2095295.1"/>
    <property type="molecule type" value="Genomic_DNA"/>
</dbReference>
<name>A0ABQ9UEW2_SAGOE</name>
<evidence type="ECO:0000256" key="1">
    <source>
        <dbReference type="ARBA" id="ARBA00004308"/>
    </source>
</evidence>
<proteinExistence type="inferred from homology"/>
<evidence type="ECO:0000313" key="8">
    <source>
        <dbReference type="Proteomes" id="UP001266305"/>
    </source>
</evidence>
<evidence type="ECO:0000256" key="4">
    <source>
        <dbReference type="ARBA" id="ARBA00023136"/>
    </source>
</evidence>
<comment type="subunit">
    <text evidence="5">Homooligomer; homooligomeric ring-shaped pore complex containing 27-28 subunits when inserted in the membrane.</text>
</comment>
<dbReference type="Pfam" id="PF04598">
    <property type="entry name" value="Gasdermin"/>
    <property type="match status" value="1"/>
</dbReference>
<feature type="domain" description="Gasdermin pore forming" evidence="6">
    <location>
        <begin position="4"/>
        <end position="134"/>
    </location>
</feature>
<keyword evidence="4" id="KW-0472">Membrane</keyword>
<reference evidence="7 8" key="1">
    <citation type="submission" date="2023-05" db="EMBL/GenBank/DDBJ databases">
        <title>B98-5 Cell Line De Novo Hybrid Assembly: An Optical Mapping Approach.</title>
        <authorList>
            <person name="Kananen K."/>
            <person name="Auerbach J.A."/>
            <person name="Kautto E."/>
            <person name="Blachly J.S."/>
        </authorList>
    </citation>
    <scope>NUCLEOTIDE SEQUENCE [LARGE SCALE GENOMIC DNA]</scope>
    <source>
        <strain evidence="7">B95-8</strain>
        <tissue evidence="7">Cell line</tissue>
    </source>
</reference>
<dbReference type="InterPro" id="IPR007677">
    <property type="entry name" value="Gasdermin"/>
</dbReference>
<dbReference type="Proteomes" id="UP001266305">
    <property type="component" value="Unassembled WGS sequence"/>
</dbReference>
<evidence type="ECO:0000313" key="7">
    <source>
        <dbReference type="EMBL" id="KAK2095295.1"/>
    </source>
</evidence>
<sequence>MSSMFQRTSNSLVKEFGRNDLTPVGCPYHAIKLRQFAILQKTENPFLAFWKRCDYVPCDFSLLDILESSSSVPDNDVNKPLHFCDTIIQKSEVAIDVNVGEKFSVSGGHSADQKASLKFQIVTISAPNLEVFQK</sequence>
<accession>A0ABQ9UEW2</accession>
<organism evidence="7 8">
    <name type="scientific">Saguinus oedipus</name>
    <name type="common">Cotton-top tamarin</name>
    <name type="synonym">Oedipomidas oedipus</name>
    <dbReference type="NCBI Taxonomy" id="9490"/>
    <lineage>
        <taxon>Eukaryota</taxon>
        <taxon>Metazoa</taxon>
        <taxon>Chordata</taxon>
        <taxon>Craniata</taxon>
        <taxon>Vertebrata</taxon>
        <taxon>Euteleostomi</taxon>
        <taxon>Mammalia</taxon>
        <taxon>Eutheria</taxon>
        <taxon>Euarchontoglires</taxon>
        <taxon>Primates</taxon>
        <taxon>Haplorrhini</taxon>
        <taxon>Platyrrhini</taxon>
        <taxon>Cebidae</taxon>
        <taxon>Callitrichinae</taxon>
        <taxon>Saguinus</taxon>
    </lineage>
</organism>
<evidence type="ECO:0000256" key="5">
    <source>
        <dbReference type="ARBA" id="ARBA00038764"/>
    </source>
</evidence>
<comment type="caution">
    <text evidence="7">The sequence shown here is derived from an EMBL/GenBank/DDBJ whole genome shotgun (WGS) entry which is preliminary data.</text>
</comment>